<sequence length="70" mass="8401">MEKHSQYKNYRNQKLIEMKGKRTYKRKLKKQKKTQKNKITQKDKLIALLAFFGIFLTAAYLALQMLFMGD</sequence>
<organism evidence="2 3">
    <name type="scientific">Christiangramia forsetii</name>
    <dbReference type="NCBI Taxonomy" id="411153"/>
    <lineage>
        <taxon>Bacteria</taxon>
        <taxon>Pseudomonadati</taxon>
        <taxon>Bacteroidota</taxon>
        <taxon>Flavobacteriia</taxon>
        <taxon>Flavobacteriales</taxon>
        <taxon>Flavobacteriaceae</taxon>
        <taxon>Christiangramia</taxon>
    </lineage>
</organism>
<feature type="transmembrane region" description="Helical" evidence="1">
    <location>
        <begin position="45"/>
        <end position="67"/>
    </location>
</feature>
<keyword evidence="1" id="KW-1133">Transmembrane helix</keyword>
<name>A0ABQ1WT14_9FLAO</name>
<keyword evidence="1" id="KW-0812">Transmembrane</keyword>
<evidence type="ECO:0000313" key="3">
    <source>
        <dbReference type="Proteomes" id="UP000605733"/>
    </source>
</evidence>
<evidence type="ECO:0000313" key="2">
    <source>
        <dbReference type="EMBL" id="GGG43942.1"/>
    </source>
</evidence>
<keyword evidence="1" id="KW-0472">Membrane</keyword>
<gene>
    <name evidence="2" type="ORF">GCM10011532_29980</name>
</gene>
<protein>
    <submittedName>
        <fullName evidence="2">Uncharacterized protein</fullName>
    </submittedName>
</protein>
<reference evidence="3" key="1">
    <citation type="journal article" date="2019" name="Int. J. Syst. Evol. Microbiol.">
        <title>The Global Catalogue of Microorganisms (GCM) 10K type strain sequencing project: providing services to taxonomists for standard genome sequencing and annotation.</title>
        <authorList>
            <consortium name="The Broad Institute Genomics Platform"/>
            <consortium name="The Broad Institute Genome Sequencing Center for Infectious Disease"/>
            <person name="Wu L."/>
            <person name="Ma J."/>
        </authorList>
    </citation>
    <scope>NUCLEOTIDE SEQUENCE [LARGE SCALE GENOMIC DNA]</scope>
    <source>
        <strain evidence="3">CGMCC 1.15422</strain>
    </source>
</reference>
<accession>A0ABQ1WT14</accession>
<comment type="caution">
    <text evidence="2">The sequence shown here is derived from an EMBL/GenBank/DDBJ whole genome shotgun (WGS) entry which is preliminary data.</text>
</comment>
<evidence type="ECO:0000256" key="1">
    <source>
        <dbReference type="SAM" id="Phobius"/>
    </source>
</evidence>
<keyword evidence="3" id="KW-1185">Reference proteome</keyword>
<dbReference type="EMBL" id="BMIX01000008">
    <property type="protein sequence ID" value="GGG43942.1"/>
    <property type="molecule type" value="Genomic_DNA"/>
</dbReference>
<dbReference type="Proteomes" id="UP000605733">
    <property type="component" value="Unassembled WGS sequence"/>
</dbReference>
<proteinExistence type="predicted"/>